<dbReference type="Gene3D" id="3.30.1330.60">
    <property type="entry name" value="OmpA-like domain"/>
    <property type="match status" value="1"/>
</dbReference>
<comment type="caution">
    <text evidence="10">The sequence shown here is derived from an EMBL/GenBank/DDBJ whole genome shotgun (WGS) entry which is preliminary data.</text>
</comment>
<dbReference type="PANTHER" id="PTHR30329">
    <property type="entry name" value="STATOR ELEMENT OF FLAGELLAR MOTOR COMPLEX"/>
    <property type="match status" value="1"/>
</dbReference>
<comment type="subcellular location">
    <subcellularLocation>
        <location evidence="1">Cell membrane</location>
        <topology evidence="1">Single-pass membrane protein</topology>
    </subcellularLocation>
</comment>
<evidence type="ECO:0000256" key="5">
    <source>
        <dbReference type="ARBA" id="ARBA00022989"/>
    </source>
</evidence>
<dbReference type="Proteomes" id="UP000460412">
    <property type="component" value="Unassembled WGS sequence"/>
</dbReference>
<dbReference type="GO" id="GO:0005886">
    <property type="term" value="C:plasma membrane"/>
    <property type="evidence" value="ECO:0007669"/>
    <property type="project" value="UniProtKB-SubCell"/>
</dbReference>
<accession>A0A7X3SHA9</accession>
<organism evidence="10 12">
    <name type="scientific">Sporofaciens musculi</name>
    <dbReference type="NCBI Taxonomy" id="2681861"/>
    <lineage>
        <taxon>Bacteria</taxon>
        <taxon>Bacillati</taxon>
        <taxon>Bacillota</taxon>
        <taxon>Clostridia</taxon>
        <taxon>Lachnospirales</taxon>
        <taxon>Lachnospiraceae</taxon>
        <taxon>Sporofaciens</taxon>
    </lineage>
</organism>
<dbReference type="InterPro" id="IPR050330">
    <property type="entry name" value="Bact_OuterMem_StrucFunc"/>
</dbReference>
<keyword evidence="4 8" id="KW-0812">Transmembrane</keyword>
<evidence type="ECO:0000256" key="1">
    <source>
        <dbReference type="ARBA" id="ARBA00004162"/>
    </source>
</evidence>
<protein>
    <submittedName>
        <fullName evidence="10">OmpA family protein</fullName>
    </submittedName>
</protein>
<dbReference type="RefSeq" id="WP_159748816.1">
    <property type="nucleotide sequence ID" value="NZ_CASZNZ010000058.1"/>
</dbReference>
<gene>
    <name evidence="10" type="ORF">GN277_00085</name>
    <name evidence="11" type="ORF">GN277_27205</name>
</gene>
<keyword evidence="5 8" id="KW-1133">Transmembrane helix</keyword>
<evidence type="ECO:0000313" key="10">
    <source>
        <dbReference type="EMBL" id="MXP73901.1"/>
    </source>
</evidence>
<dbReference type="CDD" id="cd07185">
    <property type="entry name" value="OmpA_C-like"/>
    <property type="match status" value="1"/>
</dbReference>
<sequence>MKKRNKGGGGGGANWMDTYGDLVTLLLCFFVLLYSISTLDQSKWIMIVKSFNPEAEELSQIADETDPGAPNDVSGAVEAEAFDELYESLKAAVDEANMNSEVELFKGDGYTFITFQDNVFFDGDSSVIKQEGMDVLAQFASIISGVKDSVKEIQVLGHTTQADPVIPNNPENDRVLSSERAARVAAFIQQRTEVTPDKIVPMGYGQFRPVAPFDTPENRAKNRRVELLITKSDAVEHSLEEYYQMMNRTTE</sequence>
<dbReference type="PROSITE" id="PS51123">
    <property type="entry name" value="OMPA_2"/>
    <property type="match status" value="1"/>
</dbReference>
<dbReference type="PANTHER" id="PTHR30329:SF21">
    <property type="entry name" value="LIPOPROTEIN YIAD-RELATED"/>
    <property type="match status" value="1"/>
</dbReference>
<feature type="transmembrane region" description="Helical" evidence="8">
    <location>
        <begin position="22"/>
        <end position="39"/>
    </location>
</feature>
<comment type="similarity">
    <text evidence="2">Belongs to the MotB family.</text>
</comment>
<name>A0A7X3SHA9_9FIRM</name>
<dbReference type="InterPro" id="IPR036737">
    <property type="entry name" value="OmpA-like_sf"/>
</dbReference>
<evidence type="ECO:0000256" key="8">
    <source>
        <dbReference type="SAM" id="Phobius"/>
    </source>
</evidence>
<evidence type="ECO:0000259" key="9">
    <source>
        <dbReference type="PROSITE" id="PS51123"/>
    </source>
</evidence>
<dbReference type="InterPro" id="IPR006665">
    <property type="entry name" value="OmpA-like"/>
</dbReference>
<keyword evidence="6 7" id="KW-0472">Membrane</keyword>
<proteinExistence type="inferred from homology"/>
<feature type="domain" description="OmpA-like" evidence="9">
    <location>
        <begin position="108"/>
        <end position="233"/>
    </location>
</feature>
<evidence type="ECO:0000313" key="11">
    <source>
        <dbReference type="EMBL" id="MXP78889.1"/>
    </source>
</evidence>
<dbReference type="Pfam" id="PF00691">
    <property type="entry name" value="OmpA"/>
    <property type="match status" value="1"/>
</dbReference>
<dbReference type="EMBL" id="WUQX01000001">
    <property type="protein sequence ID" value="MXP73901.1"/>
    <property type="molecule type" value="Genomic_DNA"/>
</dbReference>
<keyword evidence="12" id="KW-1185">Reference proteome</keyword>
<evidence type="ECO:0000256" key="6">
    <source>
        <dbReference type="ARBA" id="ARBA00023136"/>
    </source>
</evidence>
<evidence type="ECO:0000256" key="3">
    <source>
        <dbReference type="ARBA" id="ARBA00022475"/>
    </source>
</evidence>
<dbReference type="SUPFAM" id="SSF103088">
    <property type="entry name" value="OmpA-like"/>
    <property type="match status" value="1"/>
</dbReference>
<evidence type="ECO:0000313" key="12">
    <source>
        <dbReference type="Proteomes" id="UP000460412"/>
    </source>
</evidence>
<keyword evidence="3" id="KW-1003">Cell membrane</keyword>
<evidence type="ECO:0000256" key="7">
    <source>
        <dbReference type="PROSITE-ProRule" id="PRU00473"/>
    </source>
</evidence>
<dbReference type="EMBL" id="WUQX01000001">
    <property type="protein sequence ID" value="MXP78889.1"/>
    <property type="molecule type" value="Genomic_DNA"/>
</dbReference>
<reference evidence="10 12" key="1">
    <citation type="submission" date="2019-12" db="EMBL/GenBank/DDBJ databases">
        <title>Sporaefaciens musculi gen. nov., sp. nov., a novel bacterium isolated from the caecum of an obese mouse.</title>
        <authorList>
            <person name="Rasmussen T.S."/>
            <person name="Streidl T."/>
            <person name="Hitch T.C.A."/>
            <person name="Wortmann E."/>
            <person name="Deptula P."/>
            <person name="Hansen M."/>
            <person name="Nielsen D.S."/>
            <person name="Clavel T."/>
            <person name="Vogensen F.K."/>
        </authorList>
    </citation>
    <scope>NUCLEOTIDE SEQUENCE [LARGE SCALE GENOMIC DNA]</scope>
    <source>
        <strain evidence="10 12">WCA-9-b2</strain>
    </source>
</reference>
<dbReference type="AlphaFoldDB" id="A0A7X3SHA9"/>
<dbReference type="InterPro" id="IPR025713">
    <property type="entry name" value="MotB-like_N_dom"/>
</dbReference>
<evidence type="ECO:0000256" key="2">
    <source>
        <dbReference type="ARBA" id="ARBA00008914"/>
    </source>
</evidence>
<dbReference type="Pfam" id="PF13677">
    <property type="entry name" value="MotB_plug"/>
    <property type="match status" value="1"/>
</dbReference>
<evidence type="ECO:0000256" key="4">
    <source>
        <dbReference type="ARBA" id="ARBA00022692"/>
    </source>
</evidence>